<reference evidence="1 2" key="1">
    <citation type="submission" date="2016-07" db="EMBL/GenBank/DDBJ databases">
        <authorList>
            <person name="Sutton G."/>
            <person name="Brinkac L."/>
            <person name="Sanka R."/>
            <person name="Adams M."/>
            <person name="Lau E."/>
            <person name="Kumar A."/>
            <person name="Macaden R."/>
        </authorList>
    </citation>
    <scope>NUCLEOTIDE SEQUENCE [LARGE SCALE GENOMIC DNA]</scope>
    <source>
        <strain evidence="1 2">GA-0871</strain>
    </source>
</reference>
<comment type="caution">
    <text evidence="1">The sequence shown here is derived from an EMBL/GenBank/DDBJ whole genome shotgun (WGS) entry which is preliminary data.</text>
</comment>
<dbReference type="AlphaFoldDB" id="A0ABD6QDA9"/>
<sequence>MRRWYDGDRRAQIKKAMREAPEAFDKAYHHSPTDDDLIKNTEAVSKALAEVRRHARANRQPT</sequence>
<accession>A0ABD6QDA9</accession>
<evidence type="ECO:0000313" key="1">
    <source>
        <dbReference type="EMBL" id="OMC34695.1"/>
    </source>
</evidence>
<proteinExistence type="predicted"/>
<evidence type="ECO:0000313" key="2">
    <source>
        <dbReference type="Proteomes" id="UP000187001"/>
    </source>
</evidence>
<dbReference type="EMBL" id="MBER01000168">
    <property type="protein sequence ID" value="OMC34695.1"/>
    <property type="molecule type" value="Genomic_DNA"/>
</dbReference>
<organism evidence="1 2">
    <name type="scientific">Mycolicibacterium fortuitum</name>
    <name type="common">Mycobacterium fortuitum</name>
    <dbReference type="NCBI Taxonomy" id="1766"/>
    <lineage>
        <taxon>Bacteria</taxon>
        <taxon>Bacillati</taxon>
        <taxon>Actinomycetota</taxon>
        <taxon>Actinomycetes</taxon>
        <taxon>Mycobacteriales</taxon>
        <taxon>Mycobacteriaceae</taxon>
        <taxon>Mycolicibacterium</taxon>
    </lineage>
</organism>
<name>A0ABD6QDA9_MYCFO</name>
<dbReference type="RefSeq" id="WP_076207816.1">
    <property type="nucleotide sequence ID" value="NZ_MBER01000168.1"/>
</dbReference>
<gene>
    <name evidence="1" type="ORF">A5742_13470</name>
</gene>
<protein>
    <submittedName>
        <fullName evidence="1">Uncharacterized protein</fullName>
    </submittedName>
</protein>
<dbReference type="Proteomes" id="UP000187001">
    <property type="component" value="Unassembled WGS sequence"/>
</dbReference>